<accession>A0A7M1RZL4</accession>
<evidence type="ECO:0000313" key="2">
    <source>
        <dbReference type="Proteomes" id="UP000593898"/>
    </source>
</evidence>
<dbReference type="Pfam" id="PF03048">
    <property type="entry name" value="Herpes_UL92"/>
    <property type="match status" value="1"/>
</dbReference>
<proteinExistence type="predicted"/>
<dbReference type="KEGG" id="vg:65130501"/>
<dbReference type="Proteomes" id="UP000593898">
    <property type="component" value="Segment"/>
</dbReference>
<keyword evidence="2" id="KW-1185">Reference proteome</keyword>
<name>A0A7M1RZL4_9CAUD</name>
<dbReference type="GeneID" id="65130501"/>
<organism evidence="1 2">
    <name type="scientific">uncultured phage cr271_1</name>
    <dbReference type="NCBI Taxonomy" id="2772078"/>
    <lineage>
        <taxon>Viruses</taxon>
        <taxon>Duplodnaviria</taxon>
        <taxon>Heunggongvirae</taxon>
        <taxon>Uroviricota</taxon>
        <taxon>Caudoviricetes</taxon>
        <taxon>Crassvirales</taxon>
        <taxon>Intestiviridae</taxon>
        <taxon>Obtuvirinae</taxon>
        <taxon>Hacihdavirus</taxon>
        <taxon>Hacihdavirus animalis</taxon>
    </lineage>
</organism>
<dbReference type="RefSeq" id="YP_010112043.1">
    <property type="nucleotide sequence ID" value="NC_055887.1"/>
</dbReference>
<sequence>MTKDKQELTPERQQQVANMEHLTNFCLIVASVLKHYVSSMLQQHKDLQIKIPRDEKFQWDMLLKTVSQLDNYAFQAGIEQYRKYQNEVKLVSFLFLELIAKCYDSNYRLWQFHNLLKSYPTVVHALQPTLDFELDAFKEVFGITSDDGYAEMEATKSRRG</sequence>
<evidence type="ECO:0000313" key="1">
    <source>
        <dbReference type="EMBL" id="QOR59885.1"/>
    </source>
</evidence>
<dbReference type="EMBL" id="MT774394">
    <property type="protein sequence ID" value="QOR59885.1"/>
    <property type="molecule type" value="Genomic_DNA"/>
</dbReference>
<reference evidence="1 2" key="1">
    <citation type="submission" date="2020-07" db="EMBL/GenBank/DDBJ databases">
        <title>Taxonomic proposal: Crassvirales, a new order of highly abundant and diverse bacterial viruses.</title>
        <authorList>
            <person name="Shkoporov A.N."/>
            <person name="Stockdale S.R."/>
            <person name="Guerin E."/>
            <person name="Ross R.P."/>
            <person name="Hill C."/>
        </authorList>
    </citation>
    <scope>NUCLEOTIDE SEQUENCE [LARGE SCALE GENOMIC DNA]</scope>
</reference>
<dbReference type="InterPro" id="IPR004289">
    <property type="entry name" value="Herpes_UL92"/>
</dbReference>
<protein>
    <submittedName>
        <fullName evidence="1">Uncharacterized protein</fullName>
    </submittedName>
</protein>